<evidence type="ECO:0000256" key="3">
    <source>
        <dbReference type="ARBA" id="ARBA00022793"/>
    </source>
</evidence>
<dbReference type="Gene3D" id="3.90.1150.170">
    <property type="match status" value="1"/>
</dbReference>
<comment type="cofactor">
    <cofactor evidence="1 6 7">
        <name>pyridoxal 5'-phosphate</name>
        <dbReference type="ChEBI" id="CHEBI:597326"/>
    </cofactor>
</comment>
<dbReference type="PANTHER" id="PTHR45677:SF8">
    <property type="entry name" value="CYSTEINE SULFINIC ACID DECARBOXYLASE"/>
    <property type="match status" value="1"/>
</dbReference>
<evidence type="ECO:0000256" key="5">
    <source>
        <dbReference type="ARBA" id="ARBA00023239"/>
    </source>
</evidence>
<evidence type="ECO:0000256" key="6">
    <source>
        <dbReference type="PIRSR" id="PIRSR602129-50"/>
    </source>
</evidence>
<evidence type="ECO:0000256" key="7">
    <source>
        <dbReference type="RuleBase" id="RU000382"/>
    </source>
</evidence>
<keyword evidence="9" id="KW-1185">Reference proteome</keyword>
<comment type="similarity">
    <text evidence="2 7">Belongs to the group II decarboxylase family.</text>
</comment>
<feature type="modified residue" description="N6-(pyridoxal phosphate)lysine" evidence="6">
    <location>
        <position position="323"/>
    </location>
</feature>
<evidence type="ECO:0000313" key="8">
    <source>
        <dbReference type="EMBL" id="WFD03480.1"/>
    </source>
</evidence>
<dbReference type="SUPFAM" id="SSF53383">
    <property type="entry name" value="PLP-dependent transferases"/>
    <property type="match status" value="1"/>
</dbReference>
<accession>A0AAF0E1I1</accession>
<protein>
    <submittedName>
        <fullName evidence="8">Glutamate decarboxylase</fullName>
        <ecNumber evidence="8">4.1.1.15</ecNumber>
    </submittedName>
</protein>
<dbReference type="GO" id="GO:0030170">
    <property type="term" value="F:pyridoxal phosphate binding"/>
    <property type="evidence" value="ECO:0007669"/>
    <property type="project" value="InterPro"/>
</dbReference>
<dbReference type="InterPro" id="IPR002129">
    <property type="entry name" value="PyrdxlP-dep_de-COase"/>
</dbReference>
<reference evidence="8" key="1">
    <citation type="submission" date="2023-03" db="EMBL/GenBank/DDBJ databases">
        <title>Mating type loci evolution in Malassezia.</title>
        <authorList>
            <person name="Coelho M.A."/>
        </authorList>
    </citation>
    <scope>NUCLEOTIDE SEQUENCE</scope>
    <source>
        <strain evidence="8">CBS 7876</strain>
    </source>
</reference>
<organism evidence="8 9">
    <name type="scientific">Malassezia obtusa</name>
    <dbReference type="NCBI Taxonomy" id="76774"/>
    <lineage>
        <taxon>Eukaryota</taxon>
        <taxon>Fungi</taxon>
        <taxon>Dikarya</taxon>
        <taxon>Basidiomycota</taxon>
        <taxon>Ustilaginomycotina</taxon>
        <taxon>Malasseziomycetes</taxon>
        <taxon>Malasseziales</taxon>
        <taxon>Malasseziaceae</taxon>
        <taxon>Malassezia</taxon>
    </lineage>
</organism>
<gene>
    <name evidence="8" type="primary">GAD2</name>
    <name evidence="8" type="ORF">MOBT1_002171</name>
</gene>
<evidence type="ECO:0000256" key="1">
    <source>
        <dbReference type="ARBA" id="ARBA00001933"/>
    </source>
</evidence>
<evidence type="ECO:0000256" key="2">
    <source>
        <dbReference type="ARBA" id="ARBA00009533"/>
    </source>
</evidence>
<keyword evidence="5 7" id="KW-0456">Lyase</keyword>
<dbReference type="InterPro" id="IPR015424">
    <property type="entry name" value="PyrdxlP-dep_Trfase"/>
</dbReference>
<dbReference type="Proteomes" id="UP001214603">
    <property type="component" value="Chromosome 4"/>
</dbReference>
<evidence type="ECO:0000256" key="4">
    <source>
        <dbReference type="ARBA" id="ARBA00022898"/>
    </source>
</evidence>
<dbReference type="Gene3D" id="3.40.640.10">
    <property type="entry name" value="Type I PLP-dependent aspartate aminotransferase-like (Major domain)"/>
    <property type="match status" value="1"/>
</dbReference>
<dbReference type="InterPro" id="IPR015421">
    <property type="entry name" value="PyrdxlP-dep_Trfase_major"/>
</dbReference>
<dbReference type="AlphaFoldDB" id="A0AAF0E1I1"/>
<dbReference type="EMBL" id="CP119937">
    <property type="protein sequence ID" value="WFD03480.1"/>
    <property type="molecule type" value="Genomic_DNA"/>
</dbReference>
<dbReference type="GO" id="GO:0004351">
    <property type="term" value="F:glutamate decarboxylase activity"/>
    <property type="evidence" value="ECO:0007669"/>
    <property type="project" value="UniProtKB-EC"/>
</dbReference>
<proteinExistence type="inferred from homology"/>
<keyword evidence="3" id="KW-0210">Decarboxylase</keyword>
<evidence type="ECO:0000313" key="9">
    <source>
        <dbReference type="Proteomes" id="UP001214603"/>
    </source>
</evidence>
<sequence length="506" mass="54486">MASASPLHAEASSEEYARLAPEVYALIQAWMRAGEEGAPVAPYATQDEYRRHLRLRLPDEGEDDAALLAAMREVLEHSVNPWTDRFLAKLYAAPTVASLCGDMLLSAMNASVHVFSASPALTMVEEECVRAFCGLFGFGDGADGVTMPGGAASNTLAVQTALCWAFGGAYRRDGVFGLVQTLTEQYGRTGRGARPALLTGADSHFSVDRAALAAGLGTDAVVHVESDAQGRMCVDALARMLEEMTRDPAHPRGMPFFVNATSGSTVLGAFDELPEIAALCAQYGCWLHVDASWGGAAVFSPRLRGTLLRGTERAQSITLNPHKLLNVSHQCSFLLVQDARALTEHAIHAGYLFHDPTTAHVADRAMKTLGCGRRGEALKLYLTWRRVGTRALGEHIDAGVRLAERLLARIRAHPALEVGPLAEPLFLQICFRPRAMHAGAARGSGAAHAIYAALQRERRFAVDFAPTRDGDYLRLVVHPRTPPAVYDALLDHITALATAEKTTPSC</sequence>
<dbReference type="Pfam" id="PF00282">
    <property type="entry name" value="Pyridoxal_deC"/>
    <property type="match status" value="1"/>
</dbReference>
<dbReference type="GO" id="GO:0005737">
    <property type="term" value="C:cytoplasm"/>
    <property type="evidence" value="ECO:0007669"/>
    <property type="project" value="TreeGrafter"/>
</dbReference>
<name>A0AAF0E1I1_9BASI</name>
<dbReference type="EC" id="4.1.1.15" evidence="8"/>
<dbReference type="GO" id="GO:0019752">
    <property type="term" value="P:carboxylic acid metabolic process"/>
    <property type="evidence" value="ECO:0007669"/>
    <property type="project" value="InterPro"/>
</dbReference>
<keyword evidence="4 6" id="KW-0663">Pyridoxal phosphate</keyword>
<dbReference type="PANTHER" id="PTHR45677">
    <property type="entry name" value="GLUTAMATE DECARBOXYLASE-RELATED"/>
    <property type="match status" value="1"/>
</dbReference>